<feature type="compositionally biased region" description="Low complexity" evidence="8">
    <location>
        <begin position="12"/>
        <end position="29"/>
    </location>
</feature>
<dbReference type="SUPFAM" id="SSF161098">
    <property type="entry name" value="MetI-like"/>
    <property type="match status" value="1"/>
</dbReference>
<keyword evidence="6 7" id="KW-0472">Membrane</keyword>
<dbReference type="PANTHER" id="PTHR30193:SF37">
    <property type="entry name" value="INNER MEMBRANE ABC TRANSPORTER PERMEASE PROTEIN YCJO"/>
    <property type="match status" value="1"/>
</dbReference>
<proteinExistence type="inferred from homology"/>
<organism evidence="10 11">
    <name type="scientific">Actinophytocola glycyrrhizae</name>
    <dbReference type="NCBI Taxonomy" id="2044873"/>
    <lineage>
        <taxon>Bacteria</taxon>
        <taxon>Bacillati</taxon>
        <taxon>Actinomycetota</taxon>
        <taxon>Actinomycetes</taxon>
        <taxon>Pseudonocardiales</taxon>
        <taxon>Pseudonocardiaceae</taxon>
    </lineage>
</organism>
<feature type="transmembrane region" description="Helical" evidence="7">
    <location>
        <begin position="248"/>
        <end position="265"/>
    </location>
</feature>
<feature type="transmembrane region" description="Helical" evidence="7">
    <location>
        <begin position="109"/>
        <end position="130"/>
    </location>
</feature>
<gene>
    <name evidence="10" type="ORF">ACFPCV_21935</name>
</gene>
<name>A0ABV9S9E4_9PSEU</name>
<evidence type="ECO:0000256" key="7">
    <source>
        <dbReference type="RuleBase" id="RU363032"/>
    </source>
</evidence>
<dbReference type="PANTHER" id="PTHR30193">
    <property type="entry name" value="ABC TRANSPORTER PERMEASE PROTEIN"/>
    <property type="match status" value="1"/>
</dbReference>
<accession>A0ABV9S9E4</accession>
<evidence type="ECO:0000256" key="2">
    <source>
        <dbReference type="ARBA" id="ARBA00022448"/>
    </source>
</evidence>
<dbReference type="PROSITE" id="PS50928">
    <property type="entry name" value="ABC_TM1"/>
    <property type="match status" value="1"/>
</dbReference>
<keyword evidence="4 7" id="KW-0812">Transmembrane</keyword>
<evidence type="ECO:0000256" key="6">
    <source>
        <dbReference type="ARBA" id="ARBA00023136"/>
    </source>
</evidence>
<evidence type="ECO:0000313" key="10">
    <source>
        <dbReference type="EMBL" id="MFC4856171.1"/>
    </source>
</evidence>
<dbReference type="InterPro" id="IPR051393">
    <property type="entry name" value="ABC_transporter_permease"/>
</dbReference>
<comment type="caution">
    <text evidence="10">The sequence shown here is derived from an EMBL/GenBank/DDBJ whole genome shotgun (WGS) entry which is preliminary data.</text>
</comment>
<dbReference type="EMBL" id="JBHSIS010000010">
    <property type="protein sequence ID" value="MFC4856171.1"/>
    <property type="molecule type" value="Genomic_DNA"/>
</dbReference>
<reference evidence="11" key="1">
    <citation type="journal article" date="2019" name="Int. J. Syst. Evol. Microbiol.">
        <title>The Global Catalogue of Microorganisms (GCM) 10K type strain sequencing project: providing services to taxonomists for standard genome sequencing and annotation.</title>
        <authorList>
            <consortium name="The Broad Institute Genomics Platform"/>
            <consortium name="The Broad Institute Genome Sequencing Center for Infectious Disease"/>
            <person name="Wu L."/>
            <person name="Ma J."/>
        </authorList>
    </citation>
    <scope>NUCLEOTIDE SEQUENCE [LARGE SCALE GENOMIC DNA]</scope>
    <source>
        <strain evidence="11">ZS-22-S1</strain>
    </source>
</reference>
<feature type="transmembrane region" description="Helical" evidence="7">
    <location>
        <begin position="189"/>
        <end position="214"/>
    </location>
</feature>
<keyword evidence="11" id="KW-1185">Reference proteome</keyword>
<dbReference type="SUPFAM" id="SSF160964">
    <property type="entry name" value="MalF N-terminal region-like"/>
    <property type="match status" value="1"/>
</dbReference>
<comment type="similarity">
    <text evidence="7">Belongs to the binding-protein-dependent transport system permease family.</text>
</comment>
<comment type="subcellular location">
    <subcellularLocation>
        <location evidence="1 7">Cell membrane</location>
        <topology evidence="1 7">Multi-pass membrane protein</topology>
    </subcellularLocation>
</comment>
<dbReference type="RefSeq" id="WP_378058154.1">
    <property type="nucleotide sequence ID" value="NZ_JBHSIS010000010.1"/>
</dbReference>
<evidence type="ECO:0000256" key="1">
    <source>
        <dbReference type="ARBA" id="ARBA00004651"/>
    </source>
</evidence>
<dbReference type="Gene3D" id="1.10.3720.10">
    <property type="entry name" value="MetI-like"/>
    <property type="match status" value="1"/>
</dbReference>
<dbReference type="Pfam" id="PF00528">
    <property type="entry name" value="BPD_transp_1"/>
    <property type="match status" value="1"/>
</dbReference>
<evidence type="ECO:0000259" key="9">
    <source>
        <dbReference type="PROSITE" id="PS50928"/>
    </source>
</evidence>
<dbReference type="CDD" id="cd06261">
    <property type="entry name" value="TM_PBP2"/>
    <property type="match status" value="1"/>
</dbReference>
<dbReference type="InterPro" id="IPR035906">
    <property type="entry name" value="MetI-like_sf"/>
</dbReference>
<keyword evidence="5 7" id="KW-1133">Transmembrane helix</keyword>
<feature type="transmembrane region" description="Helical" evidence="7">
    <location>
        <begin position="46"/>
        <end position="69"/>
    </location>
</feature>
<sequence>MTVRTSGQLDNRGAPPDSPGRPSGPSARRQAWRSRLYRFDVKGSPYLYVLPFFGLFAVFGLFPLIYTAVISTTAWSPRKPGSEDVSVGLDNYGRLLSDENFHNSLLNTFGIGIVSTVPQLLLALAIAHLLNYRLRGRLFLRMGVLVPYITSVAAVALIFNQIFARDFGLLNWFLQPFMDNPLDWRADKWSSWLAVSSMVIWHWTGYNALIYLAAMQTIPYELYESASIDGASRWQQFWHITIPSLRPTIIFTVIVSTIGALQLFAEPFLFDTTRNSNGGPEREFQTVVLYLYQQFWTNGRYGYAAAIAWTLFLITVVIALVNFLLVRRIRSADD</sequence>
<feature type="transmembrane region" description="Helical" evidence="7">
    <location>
        <begin position="301"/>
        <end position="325"/>
    </location>
</feature>
<feature type="transmembrane region" description="Helical" evidence="7">
    <location>
        <begin position="142"/>
        <end position="163"/>
    </location>
</feature>
<keyword evidence="2 7" id="KW-0813">Transport</keyword>
<evidence type="ECO:0000256" key="4">
    <source>
        <dbReference type="ARBA" id="ARBA00022692"/>
    </source>
</evidence>
<evidence type="ECO:0000256" key="8">
    <source>
        <dbReference type="SAM" id="MobiDB-lite"/>
    </source>
</evidence>
<keyword evidence="3" id="KW-1003">Cell membrane</keyword>
<evidence type="ECO:0000313" key="11">
    <source>
        <dbReference type="Proteomes" id="UP001595859"/>
    </source>
</evidence>
<feature type="region of interest" description="Disordered" evidence="8">
    <location>
        <begin position="1"/>
        <end position="29"/>
    </location>
</feature>
<protein>
    <submittedName>
        <fullName evidence="10">Carbohydrate ABC transporter permease</fullName>
    </submittedName>
</protein>
<feature type="domain" description="ABC transmembrane type-1" evidence="9">
    <location>
        <begin position="105"/>
        <end position="322"/>
    </location>
</feature>
<dbReference type="Proteomes" id="UP001595859">
    <property type="component" value="Unassembled WGS sequence"/>
</dbReference>
<dbReference type="InterPro" id="IPR000515">
    <property type="entry name" value="MetI-like"/>
</dbReference>
<evidence type="ECO:0000256" key="5">
    <source>
        <dbReference type="ARBA" id="ARBA00022989"/>
    </source>
</evidence>
<evidence type="ECO:0000256" key="3">
    <source>
        <dbReference type="ARBA" id="ARBA00022475"/>
    </source>
</evidence>